<dbReference type="Gene3D" id="3.30.530.20">
    <property type="match status" value="1"/>
</dbReference>
<dbReference type="Pfam" id="PF00069">
    <property type="entry name" value="Pkinase"/>
    <property type="match status" value="1"/>
</dbReference>
<dbReference type="PROSITE" id="PS50011">
    <property type="entry name" value="PROTEIN_KINASE_DOM"/>
    <property type="match status" value="1"/>
</dbReference>
<dbReference type="InterPro" id="IPR045983">
    <property type="entry name" value="GUC-dom-containing_N"/>
</dbReference>
<sequence length="972" mass="108626">MSSESEAESRDNGELDKSSDELVDAPSWYGEVEIRSVGDRFQVCLEGDWSGQLLGKRLGVYTLVELLGRGAMGLVFKGEAESGSVVAVKVLRPEISNRSSAIERFRKEARLLSEIDSPAITSIFEIGDERGLVYFVMEYVPGQSLLELLQRHGPLPPSRAIEVIRQIVSGLSHLHCKGIIHRDIKPSNVLVNLSDSEIATLYQPDCPEPLAPGAVKLSDLGLARFIRQTESMELTRTNTIIGTPRYLAPEQFSDRNDWTPASDVYSVGAMMFELITGRPPIQAESFLELAEKHAQQSLPSLRSIASEVDELVARLVDRALSKHPGHRFSDAAELLAEVDAIIEGQPTSCLLPSSGFATSNVTTRPLVFEVKCQLRSPAQILWPYLSNTERVNHALGLPAVDYSVWKDADAALKKLATVKFLGIRFTWIEHLFEWSEPRRFSVFREFTVGPFRWVNSTVELLSNGDGTTVIHRFEVAPHGFVGQGLARFQIGRVARRQLRRLYDRIDQVISRRPDSVHSQTSMATDMSDDPFESSPRLSKTSHAAIDSGLDRLAAQGLDSAVLIELSRLIRNGPDQVVGKIRPIVFARDIGLPRRNVIDACLAAVDAGLLSYRWEIHCPSCRVPTSQVERLSDIETHGRCQVCRAEFKNDLAHLVEMTFQVHPTIRSCDNQIYCIGGPWHLPKVSTQCVLPARQERSLELSLARGRYRLGSPQLRTSIELTIDIEADKRDATVVLSKNRRGEEDVVLSEGSQTITIQNEFAKELVIRIERIDSSEEMFTATEVAALPIFQRLFPNEIPTPENPIEIPELTFVVISRQRGETSRIDSKKRLDQTRQFIRSAGNSISSFNGRYIKNVGETVIAAFHELSDALEVIVNIQRRTAKDEMFRSAVSRGPAVMMNVDDRIEFFADALEEVLDLVRVSQENELAMPYELYRREDCVAKWARANNVPRPRLVPTKAQAGIAPDIAVIDLGI</sequence>
<evidence type="ECO:0000256" key="2">
    <source>
        <dbReference type="ARBA" id="ARBA00022840"/>
    </source>
</evidence>
<dbReference type="InterPro" id="IPR008271">
    <property type="entry name" value="Ser/Thr_kinase_AS"/>
</dbReference>
<evidence type="ECO:0000313" key="7">
    <source>
        <dbReference type="Proteomes" id="UP001239462"/>
    </source>
</evidence>
<feature type="region of interest" description="Disordered" evidence="4">
    <location>
        <begin position="513"/>
        <end position="537"/>
    </location>
</feature>
<dbReference type="PANTHER" id="PTHR24348">
    <property type="entry name" value="SERINE/THREONINE-PROTEIN KINASE UNC-51-RELATED"/>
    <property type="match status" value="1"/>
</dbReference>
<dbReference type="RefSeq" id="WP_289163141.1">
    <property type="nucleotide sequence ID" value="NZ_JASZZN010000006.1"/>
</dbReference>
<keyword evidence="1 3" id="KW-0547">Nucleotide-binding</keyword>
<evidence type="ECO:0000313" key="6">
    <source>
        <dbReference type="EMBL" id="MDM4015640.1"/>
    </source>
</evidence>
<evidence type="ECO:0000259" key="5">
    <source>
        <dbReference type="PROSITE" id="PS50011"/>
    </source>
</evidence>
<dbReference type="CDD" id="cd14014">
    <property type="entry name" value="STKc_PknB_like"/>
    <property type="match status" value="1"/>
</dbReference>
<gene>
    <name evidence="6" type="ORF">QTN89_09385</name>
</gene>
<evidence type="ECO:0000256" key="3">
    <source>
        <dbReference type="PROSITE-ProRule" id="PRU10141"/>
    </source>
</evidence>
<feature type="region of interest" description="Disordered" evidence="4">
    <location>
        <begin position="1"/>
        <end position="20"/>
    </location>
</feature>
<dbReference type="EMBL" id="JASZZN010000006">
    <property type="protein sequence ID" value="MDM4015640.1"/>
    <property type="molecule type" value="Genomic_DNA"/>
</dbReference>
<keyword evidence="7" id="KW-1185">Reference proteome</keyword>
<dbReference type="GO" id="GO:0016301">
    <property type="term" value="F:kinase activity"/>
    <property type="evidence" value="ECO:0007669"/>
    <property type="project" value="UniProtKB-KW"/>
</dbReference>
<dbReference type="SUPFAM" id="SSF56112">
    <property type="entry name" value="Protein kinase-like (PK-like)"/>
    <property type="match status" value="1"/>
</dbReference>
<dbReference type="InterPro" id="IPR000719">
    <property type="entry name" value="Prot_kinase_dom"/>
</dbReference>
<feature type="binding site" evidence="3">
    <location>
        <position position="89"/>
    </location>
    <ligand>
        <name>ATP</name>
        <dbReference type="ChEBI" id="CHEBI:30616"/>
    </ligand>
</feature>
<dbReference type="SMART" id="SM00220">
    <property type="entry name" value="S_TKc"/>
    <property type="match status" value="1"/>
</dbReference>
<evidence type="ECO:0000256" key="4">
    <source>
        <dbReference type="SAM" id="MobiDB-lite"/>
    </source>
</evidence>
<comment type="caution">
    <text evidence="6">The sequence shown here is derived from an EMBL/GenBank/DDBJ whole genome shotgun (WGS) entry which is preliminary data.</text>
</comment>
<organism evidence="6 7">
    <name type="scientific">Roseiconus lacunae</name>
    <dbReference type="NCBI Taxonomy" id="2605694"/>
    <lineage>
        <taxon>Bacteria</taxon>
        <taxon>Pseudomonadati</taxon>
        <taxon>Planctomycetota</taxon>
        <taxon>Planctomycetia</taxon>
        <taxon>Pirellulales</taxon>
        <taxon>Pirellulaceae</taxon>
        <taxon>Roseiconus</taxon>
    </lineage>
</organism>
<dbReference type="Proteomes" id="UP001239462">
    <property type="component" value="Unassembled WGS sequence"/>
</dbReference>
<reference evidence="6 7" key="1">
    <citation type="submission" date="2023-06" db="EMBL/GenBank/DDBJ databases">
        <title>Roseiconus lacunae JC819 isolated from Gulf of Mannar region, Tamil Nadu.</title>
        <authorList>
            <person name="Pk S."/>
            <person name="Ch S."/>
            <person name="Ch V.R."/>
        </authorList>
    </citation>
    <scope>NUCLEOTIDE SEQUENCE [LARGE SCALE GENOMIC DNA]</scope>
    <source>
        <strain evidence="6 7">JC819</strain>
    </source>
</reference>
<dbReference type="PROSITE" id="PS00108">
    <property type="entry name" value="PROTEIN_KINASE_ST"/>
    <property type="match status" value="1"/>
</dbReference>
<dbReference type="InterPro" id="IPR017441">
    <property type="entry name" value="Protein_kinase_ATP_BS"/>
</dbReference>
<dbReference type="InterPro" id="IPR011009">
    <property type="entry name" value="Kinase-like_dom_sf"/>
</dbReference>
<keyword evidence="6" id="KW-0418">Kinase</keyword>
<keyword evidence="2 3" id="KW-0067">ATP-binding</keyword>
<dbReference type="Gene3D" id="3.30.200.20">
    <property type="entry name" value="Phosphorylase Kinase, domain 1"/>
    <property type="match status" value="1"/>
</dbReference>
<dbReference type="SUPFAM" id="SSF55961">
    <property type="entry name" value="Bet v1-like"/>
    <property type="match status" value="1"/>
</dbReference>
<dbReference type="InterPro" id="IPR023393">
    <property type="entry name" value="START-like_dom_sf"/>
</dbReference>
<protein>
    <submittedName>
        <fullName evidence="6">Protein kinase</fullName>
    </submittedName>
</protein>
<dbReference type="PROSITE" id="PS00107">
    <property type="entry name" value="PROTEIN_KINASE_ATP"/>
    <property type="match status" value="1"/>
</dbReference>
<dbReference type="Gene3D" id="1.10.510.10">
    <property type="entry name" value="Transferase(Phosphotransferase) domain 1"/>
    <property type="match status" value="1"/>
</dbReference>
<dbReference type="InterPro" id="IPR045269">
    <property type="entry name" value="Atg1-like"/>
</dbReference>
<evidence type="ECO:0000256" key="1">
    <source>
        <dbReference type="ARBA" id="ARBA00022741"/>
    </source>
</evidence>
<feature type="domain" description="Protein kinase" evidence="5">
    <location>
        <begin position="61"/>
        <end position="342"/>
    </location>
</feature>
<name>A0ABT7PGM4_9BACT</name>
<feature type="compositionally biased region" description="Basic and acidic residues" evidence="4">
    <location>
        <begin position="7"/>
        <end position="20"/>
    </location>
</feature>
<accession>A0ABT7PGM4</accession>
<dbReference type="PANTHER" id="PTHR24348:SF71">
    <property type="entry name" value="PROTEIN KINASE DOMAIN-CONTAINING PROTEIN"/>
    <property type="match status" value="1"/>
</dbReference>
<proteinExistence type="predicted"/>
<keyword evidence="6" id="KW-0808">Transferase</keyword>
<dbReference type="Pfam" id="PF19363">
    <property type="entry name" value="DUF5939"/>
    <property type="match status" value="1"/>
</dbReference>